<evidence type="ECO:0000256" key="1">
    <source>
        <dbReference type="SAM" id="Phobius"/>
    </source>
</evidence>
<comment type="caution">
    <text evidence="3">The sequence shown here is derived from an EMBL/GenBank/DDBJ whole genome shotgun (WGS) entry which is preliminary data.</text>
</comment>
<name>A0ABX9KHH3_9FUSO</name>
<evidence type="ECO:0000259" key="2">
    <source>
        <dbReference type="Pfam" id="PF02698"/>
    </source>
</evidence>
<dbReference type="EMBL" id="QUAJ01000012">
    <property type="protein sequence ID" value="REI41203.1"/>
    <property type="molecule type" value="Genomic_DNA"/>
</dbReference>
<dbReference type="PANTHER" id="PTHR30336:SF4">
    <property type="entry name" value="ENVELOPE BIOGENESIS FACTOR ELYC"/>
    <property type="match status" value="1"/>
</dbReference>
<feature type="transmembrane region" description="Helical" evidence="1">
    <location>
        <begin position="7"/>
        <end position="28"/>
    </location>
</feature>
<keyword evidence="4" id="KW-1185">Reference proteome</keyword>
<proteinExistence type="predicted"/>
<sequence>MFLLQKFISNILISPGIFIIILLMIFMMNLRKRSAVKGNFLLLVTITAIYLLSIEPVKDMVVQPLEKNYPPITRTQLEEADCYVVLGGGIYDNAPKSLSSVTGSPGKAALFRVVEGVRLYKNYPKKIIITGGIVYNGEKSEGRIYKELMVDLGVPGTDIIIEGRSKTTEENARLTKGIMEKNGYKKAALITSATHMKRSKYTFEKYGAEVIPAPTGYVSRYKGSYGMDSYFPNAGNFVDIRSAVWEYIGLIFYKIKS</sequence>
<keyword evidence="1" id="KW-0812">Transmembrane</keyword>
<reference evidence="3 4" key="1">
    <citation type="submission" date="2018-08" db="EMBL/GenBank/DDBJ databases">
        <title>Draft genome sequence of Psychrilyobacter sp. strain SD5 isolated from Black Sea water.</title>
        <authorList>
            <person name="Yadav S."/>
            <person name="Villanueva L."/>
            <person name="Damste J.S.S."/>
        </authorList>
    </citation>
    <scope>NUCLEOTIDE SEQUENCE [LARGE SCALE GENOMIC DNA]</scope>
    <source>
        <strain evidence="3 4">SD5</strain>
    </source>
</reference>
<keyword evidence="1" id="KW-1133">Transmembrane helix</keyword>
<keyword evidence="1" id="KW-0472">Membrane</keyword>
<evidence type="ECO:0000313" key="3">
    <source>
        <dbReference type="EMBL" id="REI41203.1"/>
    </source>
</evidence>
<dbReference type="InterPro" id="IPR003848">
    <property type="entry name" value="DUF218"/>
</dbReference>
<dbReference type="Gene3D" id="3.40.50.620">
    <property type="entry name" value="HUPs"/>
    <property type="match status" value="1"/>
</dbReference>
<dbReference type="Pfam" id="PF02698">
    <property type="entry name" value="DUF218"/>
    <property type="match status" value="1"/>
</dbReference>
<evidence type="ECO:0000313" key="4">
    <source>
        <dbReference type="Proteomes" id="UP000263486"/>
    </source>
</evidence>
<dbReference type="InterPro" id="IPR014729">
    <property type="entry name" value="Rossmann-like_a/b/a_fold"/>
</dbReference>
<dbReference type="CDD" id="cd06259">
    <property type="entry name" value="YdcF-like"/>
    <property type="match status" value="1"/>
</dbReference>
<accession>A0ABX9KHH3</accession>
<dbReference type="InterPro" id="IPR051599">
    <property type="entry name" value="Cell_Envelope_Assoc"/>
</dbReference>
<gene>
    <name evidence="3" type="ORF">DYH56_08280</name>
</gene>
<dbReference type="PANTHER" id="PTHR30336">
    <property type="entry name" value="INNER MEMBRANE PROTEIN, PROBABLE PERMEASE"/>
    <property type="match status" value="1"/>
</dbReference>
<dbReference type="Proteomes" id="UP000263486">
    <property type="component" value="Unassembled WGS sequence"/>
</dbReference>
<dbReference type="RefSeq" id="WP_114642374.1">
    <property type="nucleotide sequence ID" value="NZ_JAACIO010000013.1"/>
</dbReference>
<protein>
    <submittedName>
        <fullName evidence="3">YdcF family protein</fullName>
    </submittedName>
</protein>
<organism evidence="3 4">
    <name type="scientific">Psychrilyobacter piezotolerans</name>
    <dbReference type="NCBI Taxonomy" id="2293438"/>
    <lineage>
        <taxon>Bacteria</taxon>
        <taxon>Fusobacteriati</taxon>
        <taxon>Fusobacteriota</taxon>
        <taxon>Fusobacteriia</taxon>
        <taxon>Fusobacteriales</taxon>
        <taxon>Fusobacteriaceae</taxon>
        <taxon>Psychrilyobacter</taxon>
    </lineage>
</organism>
<feature type="domain" description="DUF218" evidence="2">
    <location>
        <begin position="81"/>
        <end position="249"/>
    </location>
</feature>